<protein>
    <submittedName>
        <fullName evidence="6">TIGR03862 family flavoprotein</fullName>
    </submittedName>
</protein>
<dbReference type="Pfam" id="PF03486">
    <property type="entry name" value="HI0933_like"/>
    <property type="match status" value="1"/>
</dbReference>
<reference evidence="6 7" key="1">
    <citation type="submission" date="2020-10" db="EMBL/GenBank/DDBJ databases">
        <title>Connecting structure to function with the recovery of over 1000 high-quality activated sludge metagenome-assembled genomes encoding full-length rRNA genes using long-read sequencing.</title>
        <authorList>
            <person name="Singleton C.M."/>
            <person name="Petriglieri F."/>
            <person name="Kristensen J.M."/>
            <person name="Kirkegaard R.H."/>
            <person name="Michaelsen T.Y."/>
            <person name="Andersen M.H."/>
            <person name="Karst S.M."/>
            <person name="Dueholm M.S."/>
            <person name="Nielsen P.H."/>
            <person name="Albertsen M."/>
        </authorList>
    </citation>
    <scope>NUCLEOTIDE SEQUENCE [LARGE SCALE GENOMIC DNA]</scope>
    <source>
        <strain evidence="6">Ribe_18-Q3-R11-54_BAT3C.373</strain>
    </source>
</reference>
<dbReference type="NCBIfam" id="TIGR03862">
    <property type="entry name" value="flavo_PP4765"/>
    <property type="match status" value="1"/>
</dbReference>
<dbReference type="Gene3D" id="3.50.50.60">
    <property type="entry name" value="FAD/NAD(P)-binding domain"/>
    <property type="match status" value="1"/>
</dbReference>
<dbReference type="Gene3D" id="2.40.30.10">
    <property type="entry name" value="Translation factors"/>
    <property type="match status" value="1"/>
</dbReference>
<feature type="domain" description="RsdA/BaiN/AoA(So)-like Rossmann fold-like" evidence="4">
    <location>
        <begin position="4"/>
        <end position="393"/>
    </location>
</feature>
<dbReference type="InterPro" id="IPR036188">
    <property type="entry name" value="FAD/NAD-bd_sf"/>
</dbReference>
<dbReference type="InterPro" id="IPR022460">
    <property type="entry name" value="Flavoprotein_PP4765"/>
</dbReference>
<dbReference type="Gene3D" id="1.10.8.260">
    <property type="entry name" value="HI0933 insert domain-like"/>
    <property type="match status" value="1"/>
</dbReference>
<organism evidence="6 7">
    <name type="scientific">Candidatus Defluviibacterium haderslevense</name>
    <dbReference type="NCBI Taxonomy" id="2981993"/>
    <lineage>
        <taxon>Bacteria</taxon>
        <taxon>Pseudomonadati</taxon>
        <taxon>Bacteroidota</taxon>
        <taxon>Saprospiria</taxon>
        <taxon>Saprospirales</taxon>
        <taxon>Saprospiraceae</taxon>
        <taxon>Candidatus Defluviibacterium</taxon>
    </lineage>
</organism>
<comment type="cofactor">
    <cofactor evidence="1">
        <name>FAD</name>
        <dbReference type="ChEBI" id="CHEBI:57692"/>
    </cofactor>
</comment>
<evidence type="ECO:0000313" key="6">
    <source>
        <dbReference type="EMBL" id="MBK9719461.1"/>
    </source>
</evidence>
<accession>A0A9D7SCH4</accession>
<dbReference type="SUPFAM" id="SSF51905">
    <property type="entry name" value="FAD/NAD(P)-binding domain"/>
    <property type="match status" value="1"/>
</dbReference>
<evidence type="ECO:0000256" key="2">
    <source>
        <dbReference type="ARBA" id="ARBA00022630"/>
    </source>
</evidence>
<dbReference type="Proteomes" id="UP000808349">
    <property type="component" value="Unassembled WGS sequence"/>
</dbReference>
<comment type="caution">
    <text evidence="6">The sequence shown here is derived from an EMBL/GenBank/DDBJ whole genome shotgun (WGS) entry which is preliminary data.</text>
</comment>
<evidence type="ECO:0000256" key="1">
    <source>
        <dbReference type="ARBA" id="ARBA00001974"/>
    </source>
</evidence>
<evidence type="ECO:0000256" key="3">
    <source>
        <dbReference type="ARBA" id="ARBA00022827"/>
    </source>
</evidence>
<evidence type="ECO:0000313" key="7">
    <source>
        <dbReference type="Proteomes" id="UP000808349"/>
    </source>
</evidence>
<evidence type="ECO:0000259" key="4">
    <source>
        <dbReference type="Pfam" id="PF03486"/>
    </source>
</evidence>
<dbReference type="PANTHER" id="PTHR42887">
    <property type="entry name" value="OS12G0638800 PROTEIN"/>
    <property type="match status" value="1"/>
</dbReference>
<dbReference type="PROSITE" id="PS51257">
    <property type="entry name" value="PROKAR_LIPOPROTEIN"/>
    <property type="match status" value="1"/>
</dbReference>
<dbReference type="InterPro" id="IPR023166">
    <property type="entry name" value="BaiN-like_dom_sf"/>
</dbReference>
<feature type="domain" description="RsdA/BaiN/AoA(So)-like insert" evidence="5">
    <location>
        <begin position="191"/>
        <end position="341"/>
    </location>
</feature>
<dbReference type="InterPro" id="IPR004792">
    <property type="entry name" value="BaiN-like"/>
</dbReference>
<dbReference type="NCBIfam" id="TIGR00275">
    <property type="entry name" value="aminoacetone oxidase family FAD-binding enzyme"/>
    <property type="match status" value="1"/>
</dbReference>
<proteinExistence type="predicted"/>
<gene>
    <name evidence="6" type="ORF">IPO85_18485</name>
</gene>
<sequence length="401" mass="44702">MKKSIAIIGGGAAGLMLASCLDESQFDITIYEQNNTLGRKFLVAGDGGLNLTHSESLASFLTKYHPNGFMDECISAFPNSSLVQWLQELGIETYIGSSARIFPQRGIKPIQVLMTIIEHIKSKNISIQCNHTWMGWNEDMQLVFQTKEQQLVLTFDIIIFSLGGASWKKTGSNGLWSKRFEEKNIKIIPFQASNCAFGIHWPADFLKIAEGQSLKNIAIHCEQKSIKGELMITKFGLEGGAIYALSQEIRNQLNTHDEAKIYIDLKPQLPFDQIEWSLKHRGNQSIQKILSTKIKCSSESIALLKNTLSKEEFINPTLLAHSIKHLPLTIYALAPIDEAISTVGGVALNEVTSNFELKKLSHHYVIGEMLDWDAPTGGYLLQASLSMGYFLAQHLNATEKK</sequence>
<dbReference type="SUPFAM" id="SSF160996">
    <property type="entry name" value="HI0933 insert domain-like"/>
    <property type="match status" value="1"/>
</dbReference>
<name>A0A9D7SCH4_9BACT</name>
<keyword evidence="2" id="KW-0285">Flavoprotein</keyword>
<dbReference type="Pfam" id="PF22780">
    <property type="entry name" value="HI0933_like_1st"/>
    <property type="match status" value="1"/>
</dbReference>
<dbReference type="InterPro" id="IPR057661">
    <property type="entry name" value="RsdA/BaiN/AoA(So)_Rossmann"/>
</dbReference>
<dbReference type="InterPro" id="IPR055178">
    <property type="entry name" value="RsdA/BaiN/AoA(So)-like_dom"/>
</dbReference>
<dbReference type="EMBL" id="JADKFW010000021">
    <property type="protein sequence ID" value="MBK9719461.1"/>
    <property type="molecule type" value="Genomic_DNA"/>
</dbReference>
<dbReference type="PANTHER" id="PTHR42887:SF1">
    <property type="entry name" value="BLR3961 PROTEIN"/>
    <property type="match status" value="1"/>
</dbReference>
<keyword evidence="3" id="KW-0274">FAD</keyword>
<dbReference type="AlphaFoldDB" id="A0A9D7SCH4"/>
<evidence type="ECO:0000259" key="5">
    <source>
        <dbReference type="Pfam" id="PF22780"/>
    </source>
</evidence>